<keyword evidence="2" id="KW-0472">Membrane</keyword>
<reference evidence="4 5" key="1">
    <citation type="submission" date="2018-01" db="EMBL/GenBank/DDBJ databases">
        <title>The whole genome sequencing and assembly of Fervidobacterium changbaicum CBS-1 strain.</title>
        <authorList>
            <person name="Kim J.-Y."/>
            <person name="Park M.-K."/>
            <person name="Yi H."/>
            <person name="Bahn Y.-S."/>
            <person name="Kim J.F."/>
            <person name="Lee D.-W."/>
        </authorList>
    </citation>
    <scope>NUCLEOTIDE SEQUENCE [LARGE SCALE GENOMIC DNA]</scope>
    <source>
        <strain evidence="4 5">CBS-1</strain>
    </source>
</reference>
<dbReference type="Proteomes" id="UP000288947">
    <property type="component" value="Chromosome"/>
</dbReference>
<organism evidence="4 5">
    <name type="scientific">Fervidobacterium changbaicum</name>
    <dbReference type="NCBI Taxonomy" id="310769"/>
    <lineage>
        <taxon>Bacteria</taxon>
        <taxon>Thermotogati</taxon>
        <taxon>Thermotogota</taxon>
        <taxon>Thermotogae</taxon>
        <taxon>Thermotogales</taxon>
        <taxon>Fervidobacteriaceae</taxon>
        <taxon>Fervidobacterium</taxon>
    </lineage>
</organism>
<keyword evidence="2" id="KW-0812">Transmembrane</keyword>
<proteinExistence type="predicted"/>
<feature type="transmembrane region" description="Helical" evidence="2">
    <location>
        <begin position="105"/>
        <end position="125"/>
    </location>
</feature>
<protein>
    <recommendedName>
        <fullName evidence="3">DUF4015 domain-containing protein</fullName>
    </recommendedName>
</protein>
<dbReference type="EMBL" id="CP026721">
    <property type="protein sequence ID" value="QAV32849.1"/>
    <property type="molecule type" value="Genomic_DNA"/>
</dbReference>
<evidence type="ECO:0000313" key="4">
    <source>
        <dbReference type="EMBL" id="QAV32849.1"/>
    </source>
</evidence>
<accession>A0ABX5QQV9</accession>
<feature type="compositionally biased region" description="Basic and acidic residues" evidence="1">
    <location>
        <begin position="233"/>
        <end position="245"/>
    </location>
</feature>
<keyword evidence="5" id="KW-1185">Reference proteome</keyword>
<evidence type="ECO:0000256" key="2">
    <source>
        <dbReference type="SAM" id="Phobius"/>
    </source>
</evidence>
<dbReference type="Pfam" id="PF13200">
    <property type="entry name" value="DUF4015"/>
    <property type="match status" value="1"/>
</dbReference>
<keyword evidence="2" id="KW-1133">Transmembrane helix</keyword>
<gene>
    <name evidence="4" type="ORF">CBS1_03205</name>
</gene>
<evidence type="ECO:0000313" key="5">
    <source>
        <dbReference type="Proteomes" id="UP000288947"/>
    </source>
</evidence>
<dbReference type="InterPro" id="IPR025275">
    <property type="entry name" value="DUF4015"/>
</dbReference>
<sequence length="690" mass="79424">MPLFHFSADDSLYTPKEKSQYLFEKILTEITISLQIPSINAIIDYCKSKMLSTLIIRMGMRRKNMGRDRQTKRTEKEYKKLNKIYRLSQSGKLMLERIRKTKFKIGLVALAVFFVTFVIFFSLIFSESNVLNTKQVSDSNHPTNVTVTTTPTTQDTLLTTDKTQILEQDPTQTALDTEFSSSTKLELSNDSVTLIPLQLSTDATLLPKHENVQPATNNEATIKIDKSTPTNLSDERAESKKDNTKSFEQTKVLENELESAPETLVSTRKYHYVIAFNVSVFDTPESGKVVDTLKYATYVEKLDETTYNSVNFAKVRYNTPKGLAEGWIRSTFLSDSLKPITGEDYDELSFEPVKKVKARIENVRAIYLTRWSFNNVQKIQQWVNFAKSTNLNAFVVDVKDDDGFMLFETEAAAKFVPEANSRAFFKKDEMKQIVKELKDQGFYMIARIVCFKDPSYARAHKDRSIVYKDTGEPYMGIYKVPWASAYDRQLWEYNVKVAMEAAEVGFEEIQYDYVRFPELTKETQRRVNLRQVGNESFAEAIQKFLIYSKKKLEPYNIPLAADVFGLVSTAVDDVGIGQYWEAVSNVVDYICPMVYPSHYANGSFGLSVPDAYPYETVYNAIRDGLRRNLHIPTPARIRPWLQSFTATWVKGHIVYDEEAIRKQIKAVKDLGIKEYMLWNAANNYKKMWYE</sequence>
<name>A0ABX5QQV9_9BACT</name>
<evidence type="ECO:0000256" key="1">
    <source>
        <dbReference type="SAM" id="MobiDB-lite"/>
    </source>
</evidence>
<evidence type="ECO:0000259" key="3">
    <source>
        <dbReference type="Pfam" id="PF13200"/>
    </source>
</evidence>
<feature type="region of interest" description="Disordered" evidence="1">
    <location>
        <begin position="211"/>
        <end position="247"/>
    </location>
</feature>
<feature type="domain" description="DUF4015" evidence="3">
    <location>
        <begin position="365"/>
        <end position="684"/>
    </location>
</feature>